<dbReference type="EC" id="2.4.1.182" evidence="3 11"/>
<dbReference type="GO" id="GO:0008915">
    <property type="term" value="F:lipid-A-disaccharide synthase activity"/>
    <property type="evidence" value="ECO:0007669"/>
    <property type="project" value="UniProtKB-UniRule"/>
</dbReference>
<dbReference type="UniPathway" id="UPA00973"/>
<dbReference type="GO" id="GO:0009245">
    <property type="term" value="P:lipid A biosynthetic process"/>
    <property type="evidence" value="ECO:0007669"/>
    <property type="project" value="UniProtKB-UniRule"/>
</dbReference>
<comment type="pathway">
    <text evidence="11">Bacterial outer membrane biogenesis; LPS lipid A biosynthesis.</text>
</comment>
<evidence type="ECO:0000313" key="12">
    <source>
        <dbReference type="EMBL" id="BAQ69235.1"/>
    </source>
</evidence>
<evidence type="ECO:0000313" key="13">
    <source>
        <dbReference type="Proteomes" id="UP000064912"/>
    </source>
</evidence>
<dbReference type="GO" id="GO:0005543">
    <property type="term" value="F:phospholipid binding"/>
    <property type="evidence" value="ECO:0007669"/>
    <property type="project" value="TreeGrafter"/>
</dbReference>
<comment type="catalytic activity">
    <reaction evidence="10 11">
        <text>a lipid X + a UDP-2-N,3-O-bis[(3R)-3-hydroxyacyl]-alpha-D-glucosamine = a lipid A disaccharide + UDP + H(+)</text>
        <dbReference type="Rhea" id="RHEA:67828"/>
        <dbReference type="ChEBI" id="CHEBI:15378"/>
        <dbReference type="ChEBI" id="CHEBI:58223"/>
        <dbReference type="ChEBI" id="CHEBI:137748"/>
        <dbReference type="ChEBI" id="CHEBI:176338"/>
        <dbReference type="ChEBI" id="CHEBI:176343"/>
        <dbReference type="EC" id="2.4.1.182"/>
    </reaction>
</comment>
<evidence type="ECO:0000256" key="1">
    <source>
        <dbReference type="ARBA" id="ARBA00002056"/>
    </source>
</evidence>
<evidence type="ECO:0000256" key="5">
    <source>
        <dbReference type="ARBA" id="ARBA00022516"/>
    </source>
</evidence>
<keyword evidence="9 11" id="KW-0443">Lipid metabolism</keyword>
<dbReference type="KEGG" id="rsu:NHU_02081"/>
<dbReference type="PATRIC" id="fig|35806.4.peg.2143"/>
<reference evidence="12 13" key="1">
    <citation type="submission" date="2015-02" db="EMBL/GenBank/DDBJ databases">
        <title>Genome sequene of Rhodovulum sulfidophilum DSM 2351.</title>
        <authorList>
            <person name="Nagao N."/>
        </authorList>
    </citation>
    <scope>NUCLEOTIDE SEQUENCE [LARGE SCALE GENOMIC DNA]</scope>
    <source>
        <strain evidence="12 13">DSM 2351</strain>
    </source>
</reference>
<keyword evidence="5 11" id="KW-0444">Lipid biosynthesis</keyword>
<name>A0A0D6B311_RHOSU</name>
<comment type="similarity">
    <text evidence="2 11">Belongs to the LpxB family.</text>
</comment>
<dbReference type="eggNOG" id="COG0763">
    <property type="taxonomic scope" value="Bacteria"/>
</dbReference>
<evidence type="ECO:0000256" key="4">
    <source>
        <dbReference type="ARBA" id="ARBA00020902"/>
    </source>
</evidence>
<evidence type="ECO:0000256" key="11">
    <source>
        <dbReference type="HAMAP-Rule" id="MF_00392"/>
    </source>
</evidence>
<dbReference type="EMBL" id="AP014800">
    <property type="protein sequence ID" value="BAQ69235.1"/>
    <property type="molecule type" value="Genomic_DNA"/>
</dbReference>
<proteinExistence type="inferred from homology"/>
<evidence type="ECO:0000256" key="6">
    <source>
        <dbReference type="ARBA" id="ARBA00022556"/>
    </source>
</evidence>
<dbReference type="PANTHER" id="PTHR30372">
    <property type="entry name" value="LIPID-A-DISACCHARIDE SYNTHASE"/>
    <property type="match status" value="1"/>
</dbReference>
<dbReference type="PANTHER" id="PTHR30372:SF4">
    <property type="entry name" value="LIPID-A-DISACCHARIDE SYNTHASE, MITOCHONDRIAL-RELATED"/>
    <property type="match status" value="1"/>
</dbReference>
<gene>
    <name evidence="11 12" type="primary">lpxB</name>
    <name evidence="12" type="ORF">NHU_02081</name>
</gene>
<keyword evidence="8 11" id="KW-0808">Transferase</keyword>
<evidence type="ECO:0000256" key="9">
    <source>
        <dbReference type="ARBA" id="ARBA00023098"/>
    </source>
</evidence>
<keyword evidence="6 11" id="KW-0441">Lipid A biosynthesis</keyword>
<dbReference type="Proteomes" id="UP000064912">
    <property type="component" value="Chromosome"/>
</dbReference>
<evidence type="ECO:0000256" key="10">
    <source>
        <dbReference type="ARBA" id="ARBA00048975"/>
    </source>
</evidence>
<organism evidence="12 13">
    <name type="scientific">Rhodovulum sulfidophilum</name>
    <name type="common">Rhodobacter sulfidophilus</name>
    <dbReference type="NCBI Taxonomy" id="35806"/>
    <lineage>
        <taxon>Bacteria</taxon>
        <taxon>Pseudomonadati</taxon>
        <taxon>Pseudomonadota</taxon>
        <taxon>Alphaproteobacteria</taxon>
        <taxon>Rhodobacterales</taxon>
        <taxon>Paracoccaceae</taxon>
        <taxon>Rhodovulum</taxon>
    </lineage>
</organism>
<evidence type="ECO:0000256" key="3">
    <source>
        <dbReference type="ARBA" id="ARBA00012687"/>
    </source>
</evidence>
<dbReference type="InterPro" id="IPR003835">
    <property type="entry name" value="Glyco_trans_19"/>
</dbReference>
<evidence type="ECO:0000256" key="7">
    <source>
        <dbReference type="ARBA" id="ARBA00022676"/>
    </source>
</evidence>
<dbReference type="SUPFAM" id="SSF53756">
    <property type="entry name" value="UDP-Glycosyltransferase/glycogen phosphorylase"/>
    <property type="match status" value="1"/>
</dbReference>
<dbReference type="NCBIfam" id="TIGR00215">
    <property type="entry name" value="lpxB"/>
    <property type="match status" value="1"/>
</dbReference>
<sequence>MTRIFLIAGEASGDALGAALMAGLRQLDPEVAFFGVGGPQMAAEGLESLFPMDELSVMGIAEVLPRYSALMRRIKQCAAEVVRLSPDALITIDSPDFCLRVARRVKAQSRVRTVHYVAPTVWAWRPGRAARMAEVIDQVLALFPFEPPYMEEVGLRCDFVGHPVVAQPRASAEEALAFRDRHGIAREAPLCLALPGSRRGEVLRMAPVFGRALQTVLAQHPDLRIVLPAAPGVAALVTELTAAWPVAPLVIDPRGDPDGAAGDKRAAFAAADLALAASGTVSLELAATDTPMVIAHDMNWLSRQIIGRMLRLPTVTLVNIVSDTFAVPEFLGANCQPGPIAAALCLLLEDPTYRAPQLEAMRLMMDRLGQGGERPGLRAARAVMDGLGAGR</sequence>
<dbReference type="AlphaFoldDB" id="A0A0D6B311"/>
<dbReference type="Pfam" id="PF02684">
    <property type="entry name" value="LpxB"/>
    <property type="match status" value="1"/>
</dbReference>
<dbReference type="GO" id="GO:0016020">
    <property type="term" value="C:membrane"/>
    <property type="evidence" value="ECO:0007669"/>
    <property type="project" value="GOC"/>
</dbReference>
<evidence type="ECO:0000256" key="8">
    <source>
        <dbReference type="ARBA" id="ARBA00022679"/>
    </source>
</evidence>
<comment type="function">
    <text evidence="1 11">Condensation of UDP-2,3-diacylglucosamine and 2,3-diacylglucosamine-1-phosphate to form lipid A disaccharide, a precursor of lipid A, a phosphorylated glycolipid that anchors the lipopolysaccharide to the outer membrane of the cell.</text>
</comment>
<protein>
    <recommendedName>
        <fullName evidence="4 11">Lipid-A-disaccharide synthase</fullName>
        <ecNumber evidence="3 11">2.4.1.182</ecNumber>
    </recommendedName>
</protein>
<accession>A0A0D6B311</accession>
<evidence type="ECO:0000256" key="2">
    <source>
        <dbReference type="ARBA" id="ARBA00007868"/>
    </source>
</evidence>
<dbReference type="HAMAP" id="MF_00392">
    <property type="entry name" value="LpxB"/>
    <property type="match status" value="1"/>
</dbReference>
<keyword evidence="7 11" id="KW-0328">Glycosyltransferase</keyword>